<comment type="subcellular location">
    <subcellularLocation>
        <location evidence="1">Membrane</location>
        <topology evidence="1">Multi-pass membrane protein</topology>
    </subcellularLocation>
</comment>
<evidence type="ECO:0000256" key="5">
    <source>
        <dbReference type="ARBA" id="ARBA00023136"/>
    </source>
</evidence>
<evidence type="ECO:0000256" key="3">
    <source>
        <dbReference type="ARBA" id="ARBA00022692"/>
    </source>
</evidence>
<feature type="transmembrane region" description="Helical" evidence="6">
    <location>
        <begin position="483"/>
        <end position="500"/>
    </location>
</feature>
<dbReference type="SUPFAM" id="SSF103473">
    <property type="entry name" value="MFS general substrate transporter"/>
    <property type="match status" value="1"/>
</dbReference>
<evidence type="ECO:0000256" key="1">
    <source>
        <dbReference type="ARBA" id="ARBA00004141"/>
    </source>
</evidence>
<name>A0A2J6PNN3_9HELO</name>
<evidence type="ECO:0000313" key="7">
    <source>
        <dbReference type="EMBL" id="PMD15651.1"/>
    </source>
</evidence>
<accession>A0A2J6PNN3</accession>
<evidence type="ECO:0000256" key="2">
    <source>
        <dbReference type="ARBA" id="ARBA00022448"/>
    </source>
</evidence>
<dbReference type="OrthoDB" id="28755at2759"/>
<dbReference type="PANTHER" id="PTHR19432:SF35">
    <property type="entry name" value="SOLUTE CARRIER FAMILY 45 MEMBER 3 ISOFORM X1"/>
    <property type="match status" value="1"/>
</dbReference>
<reference evidence="7 8" key="1">
    <citation type="submission" date="2016-05" db="EMBL/GenBank/DDBJ databases">
        <title>A degradative enzymes factory behind the ericoid mycorrhizal symbiosis.</title>
        <authorList>
            <consortium name="DOE Joint Genome Institute"/>
            <person name="Martino E."/>
            <person name="Morin E."/>
            <person name="Grelet G."/>
            <person name="Kuo A."/>
            <person name="Kohler A."/>
            <person name="Daghino S."/>
            <person name="Barry K."/>
            <person name="Choi C."/>
            <person name="Cichocki N."/>
            <person name="Clum A."/>
            <person name="Copeland A."/>
            <person name="Hainaut M."/>
            <person name="Haridas S."/>
            <person name="Labutti K."/>
            <person name="Lindquist E."/>
            <person name="Lipzen A."/>
            <person name="Khouja H.-R."/>
            <person name="Murat C."/>
            <person name="Ohm R."/>
            <person name="Olson A."/>
            <person name="Spatafora J."/>
            <person name="Veneault-Fourrey C."/>
            <person name="Henrissat B."/>
            <person name="Grigoriev I."/>
            <person name="Martin F."/>
            <person name="Perotto S."/>
        </authorList>
    </citation>
    <scope>NUCLEOTIDE SEQUENCE [LARGE SCALE GENOMIC DNA]</scope>
    <source>
        <strain evidence="7 8">UAMH 7357</strain>
    </source>
</reference>
<feature type="transmembrane region" description="Helical" evidence="6">
    <location>
        <begin position="21"/>
        <end position="41"/>
    </location>
</feature>
<dbReference type="PANTHER" id="PTHR19432">
    <property type="entry name" value="SUGAR TRANSPORTER"/>
    <property type="match status" value="1"/>
</dbReference>
<dbReference type="GO" id="GO:0005886">
    <property type="term" value="C:plasma membrane"/>
    <property type="evidence" value="ECO:0007669"/>
    <property type="project" value="TreeGrafter"/>
</dbReference>
<sequence>MSSGRECPGSEVKLEEKKGTWYLIALTAGLGGLQCVFTVQFSYGSPYLSSIGLSKPLMCLVWLAGPFAGAFAQPFFGAWSDQSSSRWGRRRPFILLGGVLTIISLLGLAWSQAIGESLSRTPHSSRGSAPTATKAVAIFFAYLLNLGTQPIQGGLRSLIIDKAPRHQQMEASAWASRLIEAGNLFSYIIGCIPLPGFLPFLGGTHFQTLCSLVSCVLTVSLATTCWFIAEAVPEQNETFTSPHSIRNSPKCYAFKLPTISNQIKIILQVQFASWMSWFPFLYYTTTYFNQICTAAYIESLGEASTSPDWINGTKAGSLAFILYSMVSLGAGFLLPRIVQSSQEDKLVFQSDKTFLLQARAQLAWLTMRRLWMLSLFLFACCLFAMPLASSLIICTSTIAIAGLCRAVTAWVPFALLGHEIAHSTEQDSWDEPLGESQNLTTGSLVGIHNLAMALPQVIATIEAAIIFWILGSQNLTEDVVVGWVIRAGCLPAVGAALFAMKLREDIDRF</sequence>
<feature type="transmembrane region" description="Helical" evidence="6">
    <location>
        <begin position="370"/>
        <end position="392"/>
    </location>
</feature>
<keyword evidence="5 6" id="KW-0472">Membrane</keyword>
<dbReference type="AlphaFoldDB" id="A0A2J6PNN3"/>
<protein>
    <recommendedName>
        <fullName evidence="9">MFS general substrate transporter</fullName>
    </recommendedName>
</protein>
<feature type="transmembrane region" description="Helical" evidence="6">
    <location>
        <begin position="93"/>
        <end position="114"/>
    </location>
</feature>
<organism evidence="7 8">
    <name type="scientific">Hyaloscypha hepaticicola</name>
    <dbReference type="NCBI Taxonomy" id="2082293"/>
    <lineage>
        <taxon>Eukaryota</taxon>
        <taxon>Fungi</taxon>
        <taxon>Dikarya</taxon>
        <taxon>Ascomycota</taxon>
        <taxon>Pezizomycotina</taxon>
        <taxon>Leotiomycetes</taxon>
        <taxon>Helotiales</taxon>
        <taxon>Hyaloscyphaceae</taxon>
        <taxon>Hyaloscypha</taxon>
    </lineage>
</organism>
<feature type="transmembrane region" description="Helical" evidence="6">
    <location>
        <begin position="209"/>
        <end position="229"/>
    </location>
</feature>
<gene>
    <name evidence="7" type="ORF">NA56DRAFT_732726</name>
</gene>
<dbReference type="InterPro" id="IPR036259">
    <property type="entry name" value="MFS_trans_sf"/>
</dbReference>
<feature type="transmembrane region" description="Helical" evidence="6">
    <location>
        <begin position="53"/>
        <end position="72"/>
    </location>
</feature>
<dbReference type="Gene3D" id="1.20.1250.20">
    <property type="entry name" value="MFS general substrate transporter like domains"/>
    <property type="match status" value="1"/>
</dbReference>
<dbReference type="Proteomes" id="UP000235672">
    <property type="component" value="Unassembled WGS sequence"/>
</dbReference>
<keyword evidence="2" id="KW-0813">Transport</keyword>
<dbReference type="Pfam" id="PF13347">
    <property type="entry name" value="MFS_2"/>
    <property type="match status" value="1"/>
</dbReference>
<dbReference type="EMBL" id="KZ613512">
    <property type="protein sequence ID" value="PMD15651.1"/>
    <property type="molecule type" value="Genomic_DNA"/>
</dbReference>
<evidence type="ECO:0000256" key="4">
    <source>
        <dbReference type="ARBA" id="ARBA00022989"/>
    </source>
</evidence>
<keyword evidence="3 6" id="KW-0812">Transmembrane</keyword>
<evidence type="ECO:0008006" key="9">
    <source>
        <dbReference type="Google" id="ProtNLM"/>
    </source>
</evidence>
<feature type="transmembrane region" description="Helical" evidence="6">
    <location>
        <begin position="184"/>
        <end position="202"/>
    </location>
</feature>
<feature type="transmembrane region" description="Helical" evidence="6">
    <location>
        <begin position="450"/>
        <end position="471"/>
    </location>
</feature>
<evidence type="ECO:0000313" key="8">
    <source>
        <dbReference type="Proteomes" id="UP000235672"/>
    </source>
</evidence>
<dbReference type="GO" id="GO:0008506">
    <property type="term" value="F:sucrose:proton symporter activity"/>
    <property type="evidence" value="ECO:0007669"/>
    <property type="project" value="TreeGrafter"/>
</dbReference>
<evidence type="ECO:0000256" key="6">
    <source>
        <dbReference type="SAM" id="Phobius"/>
    </source>
</evidence>
<feature type="transmembrane region" description="Helical" evidence="6">
    <location>
        <begin position="315"/>
        <end position="335"/>
    </location>
</feature>
<proteinExistence type="predicted"/>
<keyword evidence="8" id="KW-1185">Reference proteome</keyword>
<keyword evidence="4 6" id="KW-1133">Transmembrane helix</keyword>